<protein>
    <submittedName>
        <fullName evidence="1">DNA-3-methyladenine glycosylase I</fullName>
    </submittedName>
</protein>
<dbReference type="InterPro" id="IPR005019">
    <property type="entry name" value="Adenine_glyco"/>
</dbReference>
<evidence type="ECO:0000313" key="1">
    <source>
        <dbReference type="EMBL" id="UOQ60680.1"/>
    </source>
</evidence>
<dbReference type="PANTHER" id="PTHR30037:SF4">
    <property type="entry name" value="DNA-3-METHYLADENINE GLYCOSYLASE I"/>
    <property type="match status" value="1"/>
</dbReference>
<dbReference type="RefSeq" id="WP_244686512.1">
    <property type="nucleotide sequence ID" value="NZ_CP095043.1"/>
</dbReference>
<dbReference type="PANTHER" id="PTHR30037">
    <property type="entry name" value="DNA-3-METHYLADENINE GLYCOSYLASE 1"/>
    <property type="match status" value="1"/>
</dbReference>
<keyword evidence="2" id="KW-1185">Reference proteome</keyword>
<reference evidence="1 2" key="1">
    <citation type="submission" date="2022-04" db="EMBL/GenBank/DDBJ databases">
        <title>Leucobacter sp. isolated from rhizosphere of onion.</title>
        <authorList>
            <person name="Won M."/>
            <person name="Lee C.-M."/>
            <person name="Woen H.-Y."/>
            <person name="Kwon S.-W."/>
        </authorList>
    </citation>
    <scope>NUCLEOTIDE SEQUENCE [LARGE SCALE GENOMIC DNA]</scope>
    <source>
        <strain evidence="1 2">H25R-14</strain>
    </source>
</reference>
<dbReference type="Pfam" id="PF03352">
    <property type="entry name" value="Adenine_glyco"/>
    <property type="match status" value="1"/>
</dbReference>
<dbReference type="InterPro" id="IPR052891">
    <property type="entry name" value="DNA-3mA_glycosylase"/>
</dbReference>
<accession>A0ABY4FWJ6</accession>
<organism evidence="1 2">
    <name type="scientific">Leucobacter rhizosphaerae</name>
    <dbReference type="NCBI Taxonomy" id="2932245"/>
    <lineage>
        <taxon>Bacteria</taxon>
        <taxon>Bacillati</taxon>
        <taxon>Actinomycetota</taxon>
        <taxon>Actinomycetes</taxon>
        <taxon>Micrococcales</taxon>
        <taxon>Microbacteriaceae</taxon>
        <taxon>Leucobacter</taxon>
    </lineage>
</organism>
<gene>
    <name evidence="1" type="ORF">MUN76_01450</name>
</gene>
<dbReference type="Proteomes" id="UP000831775">
    <property type="component" value="Chromosome"/>
</dbReference>
<evidence type="ECO:0000313" key="2">
    <source>
        <dbReference type="Proteomes" id="UP000831775"/>
    </source>
</evidence>
<sequence length="210" mass="23093">MELHDDTRVRAAWANTDPLLRGYYDTEWGMPVRDETGVFERLTLEAFQAGLSWLTILRRREAFREAFAGFEVNRVADFDDTRVEALMADTGIIRNRRKIEAAVTNARAAQQLRASGAGLAEFVWSFQPERSPAPETDAEVPSTAPEAAELARALKRHGFSFVGPTMAYALMTAIGIVDVHLVTSHRRGCSGLWLADGSRAPAAGTAGSQR</sequence>
<proteinExistence type="predicted"/>
<dbReference type="EMBL" id="CP095043">
    <property type="protein sequence ID" value="UOQ60680.1"/>
    <property type="molecule type" value="Genomic_DNA"/>
</dbReference>
<dbReference type="InterPro" id="IPR011257">
    <property type="entry name" value="DNA_glycosylase"/>
</dbReference>
<name>A0ABY4FWJ6_9MICO</name>
<dbReference type="SUPFAM" id="SSF48150">
    <property type="entry name" value="DNA-glycosylase"/>
    <property type="match status" value="1"/>
</dbReference>
<dbReference type="Gene3D" id="1.10.340.30">
    <property type="entry name" value="Hypothetical protein, domain 2"/>
    <property type="match status" value="1"/>
</dbReference>